<dbReference type="Pfam" id="PF06460">
    <property type="entry name" value="CoV_Methyltr_2"/>
    <property type="match status" value="1"/>
</dbReference>
<protein>
    <recommendedName>
        <fullName evidence="54">ORF1ab polyprotein</fullName>
    </recommendedName>
</protein>
<dbReference type="PROSITE" id="PS51154">
    <property type="entry name" value="MACRO"/>
    <property type="match status" value="1"/>
</dbReference>
<evidence type="ECO:0000256" key="29">
    <source>
        <dbReference type="ARBA" id="ARBA00022870"/>
    </source>
</evidence>
<comment type="similarity">
    <text evidence="7 48">Belongs to the coronaviruses polyprotein 1ab family.</text>
</comment>
<dbReference type="InterPro" id="IPR044401">
    <property type="entry name" value="NSP15_NendoU_CoV"/>
</dbReference>
<comment type="function">
    <text evidence="3">Nsp7-nsp8 hexadecamer may possibly confer processivity to the polymerase, maybe by binding to dsRNA or by producing primers utilized by the latter.</text>
</comment>
<dbReference type="PROSITE" id="PS50507">
    <property type="entry name" value="RDRP_SSRNA_POS"/>
    <property type="match status" value="1"/>
</dbReference>
<dbReference type="InterPro" id="IPR044330">
    <property type="entry name" value="NSP15_alpha_betaCoV_N"/>
</dbReference>
<dbReference type="InterPro" id="IPR027417">
    <property type="entry name" value="P-loop_NTPase"/>
</dbReference>
<comment type="function">
    <text evidence="43">Forms a primer, NSP9-pU, which is utilized by the polymerase for the initiation of RNA chains. Interacts with ribosome signal recognition particle RNA (SRP). Together with NSP8, suppress protein integration into the cell membrane, thereby disrupting host immune defenses.</text>
</comment>
<evidence type="ECO:0000256" key="57">
    <source>
        <dbReference type="SAM" id="Phobius"/>
    </source>
</evidence>
<evidence type="ECO:0000256" key="44">
    <source>
        <dbReference type="ARBA" id="ARBA00047984"/>
    </source>
</evidence>
<evidence type="ECO:0000256" key="4">
    <source>
        <dbReference type="ARBA" id="ARBA00004301"/>
    </source>
</evidence>
<evidence type="ECO:0000256" key="16">
    <source>
        <dbReference type="ARBA" id="ARBA00022722"/>
    </source>
</evidence>
<dbReference type="CDD" id="cd21409">
    <property type="entry name" value="1B_cv_Nsp13-like"/>
    <property type="match status" value="1"/>
</dbReference>
<dbReference type="InterPro" id="IPR037230">
    <property type="entry name" value="NSP8_sf_CoV"/>
</dbReference>
<evidence type="ECO:0000256" key="22">
    <source>
        <dbReference type="ARBA" id="ARBA00022771"/>
    </source>
</evidence>
<dbReference type="GO" id="GO:0039548">
    <property type="term" value="P:symbiont-mediated suppression of host cytoplasmic pattern recognition receptor signaling pathway via inhibition of IRF3 activity"/>
    <property type="evidence" value="ECO:0007669"/>
    <property type="project" value="UniProtKB-KW"/>
</dbReference>
<keyword evidence="22 47" id="KW-0863">Zinc-finger</keyword>
<dbReference type="CDD" id="cd21901">
    <property type="entry name" value="alpha_betaCoV_Nsp10"/>
    <property type="match status" value="1"/>
</dbReference>
<dbReference type="Pfam" id="PF05409">
    <property type="entry name" value="Peptidase_C30"/>
    <property type="match status" value="1"/>
</dbReference>
<dbReference type="InterPro" id="IPR043612">
    <property type="entry name" value="CoV_NSP4_N"/>
</dbReference>
<dbReference type="GO" id="GO:0006508">
    <property type="term" value="P:proteolysis"/>
    <property type="evidence" value="ECO:0007669"/>
    <property type="project" value="UniProtKB-KW"/>
</dbReference>
<dbReference type="InterPro" id="IPR048672">
    <property type="entry name" value="NSP13_ZBD_CoV"/>
</dbReference>
<feature type="binding site" evidence="51">
    <location>
        <begin position="5558"/>
        <end position="5564"/>
    </location>
    <ligand>
        <name>S-adenosyl-L-methionine</name>
        <dbReference type="ChEBI" id="CHEBI:59789"/>
    </ligand>
</feature>
<keyword evidence="19" id="KW-0547">Nucleotide-binding</keyword>
<feature type="domain" description="Macro" evidence="60">
    <location>
        <begin position="907"/>
        <end position="1091"/>
    </location>
</feature>
<dbReference type="Pfam" id="PF16348">
    <property type="entry name" value="CoV_NSP4_C"/>
    <property type="match status" value="1"/>
</dbReference>
<dbReference type="PROSITE" id="PS51954">
    <property type="entry name" value="COV_N7_MTASE"/>
    <property type="match status" value="1"/>
</dbReference>
<feature type="domain" description="Nsp15 N-terminal oligomerization" evidence="77">
    <location>
        <begin position="5749"/>
        <end position="5809"/>
    </location>
</feature>
<comment type="subunit">
    <text evidence="41">3CL-PRO exists as monomer and homodimer. Eight copies of nsp7 and eight copies of nsp8 assemble to form a heterohexadecamer. Nsp9 is a dimer. Nsp10 forms a dodecamer.</text>
</comment>
<evidence type="ECO:0000259" key="66">
    <source>
        <dbReference type="PROSITE" id="PS51946"/>
    </source>
</evidence>
<keyword evidence="37" id="KW-1035">Host cytoplasm</keyword>
<dbReference type="InterPro" id="IPR037204">
    <property type="entry name" value="NSP7_sf_CoV"/>
</dbReference>
<feature type="transmembrane region" description="Helical" evidence="57">
    <location>
        <begin position="3114"/>
        <end position="3133"/>
    </location>
</feature>
<dbReference type="Gene3D" id="3.40.50.150">
    <property type="entry name" value="Vaccinia Virus protein VP39"/>
    <property type="match status" value="1"/>
</dbReference>
<dbReference type="InterPro" id="IPR043177">
    <property type="entry name" value="PLpro_N_sf_CoV"/>
</dbReference>
<dbReference type="Gene3D" id="6.10.140.2090">
    <property type="match status" value="1"/>
</dbReference>
<feature type="domain" description="CV ZBD" evidence="62">
    <location>
        <begin position="4632"/>
        <end position="4744"/>
    </location>
</feature>
<dbReference type="GO" id="GO:0039520">
    <property type="term" value="P:symbiont-mediated activation of host autophagy"/>
    <property type="evidence" value="ECO:0007669"/>
    <property type="project" value="UniProtKB-KW"/>
</dbReference>
<dbReference type="GO" id="GO:0006351">
    <property type="term" value="P:DNA-templated transcription"/>
    <property type="evidence" value="ECO:0007669"/>
    <property type="project" value="InterPro"/>
</dbReference>
<feature type="compositionally biased region" description="Acidic residues" evidence="56">
    <location>
        <begin position="778"/>
        <end position="795"/>
    </location>
</feature>
<comment type="catalytic activity">
    <reaction evidence="1">
        <text>Thiol-dependent hydrolysis of ester, thioester, amide, peptide and isopeptide bonds formed by the C-terminal Gly of ubiquitin (a 76-residue protein attached to proteins as an intracellular targeting signal).</text>
        <dbReference type="EC" id="3.4.19.12"/>
    </reaction>
</comment>
<dbReference type="InterPro" id="IPR047566">
    <property type="entry name" value="CoV_NSP3_Y"/>
</dbReference>
<dbReference type="InterPro" id="IPR044863">
    <property type="entry name" value="NIRAN"/>
</dbReference>
<dbReference type="Pfam" id="PF13245">
    <property type="entry name" value="AAA_19"/>
    <property type="match status" value="1"/>
</dbReference>
<dbReference type="GO" id="GO:0004482">
    <property type="term" value="F:mRNA 5'-cap (guanine-N7-)-methyltransferase activity"/>
    <property type="evidence" value="ECO:0007669"/>
    <property type="project" value="InterPro"/>
</dbReference>
<evidence type="ECO:0000256" key="18">
    <source>
        <dbReference type="ARBA" id="ARBA00022737"/>
    </source>
</evidence>
<feature type="domain" description="NendoU" evidence="76">
    <location>
        <begin position="5945"/>
        <end position="6085"/>
    </location>
</feature>
<dbReference type="Pfam" id="PF08717">
    <property type="entry name" value="CoV_NSP8"/>
    <property type="match status" value="1"/>
</dbReference>
<keyword evidence="36" id="KW-1015">Disulfide bond</keyword>
<dbReference type="InterPro" id="IPR044313">
    <property type="entry name" value="NSP14_alphaCoV"/>
</dbReference>
<feature type="domain" description="Peptidase C30" evidence="61">
    <location>
        <begin position="2616"/>
        <end position="2918"/>
    </location>
</feature>
<feature type="transmembrane region" description="Helical" evidence="57">
    <location>
        <begin position="2406"/>
        <end position="2425"/>
    </location>
</feature>
<dbReference type="InterPro" id="IPR036333">
    <property type="entry name" value="NSP10_sf_CoV"/>
</dbReference>
<dbReference type="Gene3D" id="1.10.150.420">
    <property type="entry name" value="Coronavirus nonstructural protein 4 C-terminus"/>
    <property type="match status" value="1"/>
</dbReference>
<keyword evidence="26 53" id="KW-0862">Zinc</keyword>
<evidence type="ECO:0000259" key="69">
    <source>
        <dbReference type="PROSITE" id="PS51949"/>
    </source>
</evidence>
<evidence type="ECO:0000256" key="5">
    <source>
        <dbReference type="ARBA" id="ARBA00004407"/>
    </source>
</evidence>
<dbReference type="InterPro" id="IPR013016">
    <property type="entry name" value="Peptidase_C16_CoV"/>
</dbReference>
<evidence type="ECO:0000256" key="1">
    <source>
        <dbReference type="ARBA" id="ARBA00000707"/>
    </source>
</evidence>
<dbReference type="Pfam" id="PF19211">
    <property type="entry name" value="CoV_NSP2_N"/>
    <property type="match status" value="1"/>
</dbReference>
<dbReference type="GO" id="GO:0075523">
    <property type="term" value="P:viral translational frameshifting"/>
    <property type="evidence" value="ECO:0007669"/>
    <property type="project" value="UniProtKB-KW"/>
</dbReference>
<dbReference type="EMBL" id="KY370053">
    <property type="protein sequence ID" value="ATP66783.1"/>
    <property type="molecule type" value="Genomic_RNA"/>
</dbReference>
<feature type="active site" evidence="50">
    <location>
        <position position="5318"/>
    </location>
</feature>
<evidence type="ECO:0000256" key="24">
    <source>
        <dbReference type="ARBA" id="ARBA00022806"/>
    </source>
</evidence>
<dbReference type="SUPFAM" id="SSF53335">
    <property type="entry name" value="S-adenosyl-L-methionine-dependent methyltransferases"/>
    <property type="match status" value="1"/>
</dbReference>
<evidence type="ECO:0000256" key="19">
    <source>
        <dbReference type="ARBA" id="ARBA00022741"/>
    </source>
</evidence>
<dbReference type="SUPFAM" id="SSF52540">
    <property type="entry name" value="P-loop containing nucleoside triphosphate hydrolases"/>
    <property type="match status" value="1"/>
</dbReference>
<dbReference type="SUPFAM" id="SSF144246">
    <property type="entry name" value="Coronavirus NSP10-like"/>
    <property type="match status" value="1"/>
</dbReference>
<comment type="caution">
    <text evidence="53">Lacks conserved residue(s) required for the propagation of feature annotation.</text>
</comment>
<dbReference type="InterPro" id="IPR027352">
    <property type="entry name" value="NSP13_ZBD_CoV-like"/>
</dbReference>
<feature type="coiled-coil region" evidence="55">
    <location>
        <begin position="3310"/>
        <end position="3344"/>
    </location>
</feature>
<keyword evidence="32" id="KW-0693">Viral RNA replication</keyword>
<evidence type="ECO:0000256" key="11">
    <source>
        <dbReference type="ARBA" id="ARBA00022603"/>
    </source>
</evidence>
<evidence type="ECO:0000256" key="37">
    <source>
        <dbReference type="ARBA" id="ARBA00023200"/>
    </source>
</evidence>
<accession>A0A2H4MZ81</accession>
<evidence type="ECO:0000256" key="55">
    <source>
        <dbReference type="SAM" id="Coils"/>
    </source>
</evidence>
<dbReference type="GO" id="GO:0044172">
    <property type="term" value="C:host cell endoplasmic reticulum-Golgi intermediate compartment"/>
    <property type="evidence" value="ECO:0007669"/>
    <property type="project" value="UniProtKB-SubCell"/>
</dbReference>
<feature type="domain" description="NiRAN" evidence="67">
    <location>
        <begin position="3715"/>
        <end position="3963"/>
    </location>
</feature>
<dbReference type="InterPro" id="IPR014829">
    <property type="entry name" value="NSP8_CoV"/>
</dbReference>
<dbReference type="Gene3D" id="2.40.10.250">
    <property type="entry name" value="Replicase NSP9"/>
    <property type="match status" value="1"/>
</dbReference>
<feature type="domain" description="AV-Nsp11N/CoV-Nsp15M" evidence="78">
    <location>
        <begin position="5810"/>
        <end position="5928"/>
    </location>
</feature>
<feature type="active site" evidence="52">
    <location>
        <position position="6031"/>
    </location>
</feature>
<evidence type="ECO:0000256" key="28">
    <source>
        <dbReference type="ARBA" id="ARBA00022840"/>
    </source>
</evidence>
<dbReference type="InterPro" id="IPR043174">
    <property type="entry name" value="NSP15_middle_sf"/>
</dbReference>
<feature type="domain" description="N7-MTase" evidence="74">
    <location>
        <begin position="5523"/>
        <end position="5746"/>
    </location>
</feature>
<feature type="domain" description="ExoN" evidence="73">
    <location>
        <begin position="5300"/>
        <end position="5514"/>
    </location>
</feature>
<comment type="catalytic activity">
    <reaction evidence="44">
        <text>ATP + H2O = ADP + phosphate + H(+)</text>
        <dbReference type="Rhea" id="RHEA:13065"/>
        <dbReference type="ChEBI" id="CHEBI:15377"/>
        <dbReference type="ChEBI" id="CHEBI:15378"/>
        <dbReference type="ChEBI" id="CHEBI:30616"/>
        <dbReference type="ChEBI" id="CHEBI:43474"/>
        <dbReference type="ChEBI" id="CHEBI:456216"/>
        <dbReference type="EC" id="3.6.4.13"/>
    </reaction>
</comment>
<evidence type="ECO:0000259" key="75">
    <source>
        <dbReference type="PROSITE" id="PS51955"/>
    </source>
</evidence>
<evidence type="ECO:0000256" key="40">
    <source>
        <dbReference type="ARBA" id="ARBA00025562"/>
    </source>
</evidence>
<dbReference type="InterPro" id="IPR014822">
    <property type="entry name" value="NSP9_CoV"/>
</dbReference>
<dbReference type="Pfam" id="PF19217">
    <property type="entry name" value="CoV_NSP4_N"/>
    <property type="match status" value="1"/>
</dbReference>
<evidence type="ECO:0000256" key="47">
    <source>
        <dbReference type="PROSITE-ProRule" id="PRU00444"/>
    </source>
</evidence>
<dbReference type="InterPro" id="IPR043504">
    <property type="entry name" value="Peptidase_S1_PA_chymotrypsin"/>
</dbReference>
<feature type="active site" evidence="50">
    <location>
        <position position="5419"/>
    </location>
</feature>
<dbReference type="SUPFAM" id="SSF52949">
    <property type="entry name" value="Macro domain-like"/>
    <property type="match status" value="1"/>
</dbReference>
<dbReference type="PROSITE" id="PS51442">
    <property type="entry name" value="M_PRO"/>
    <property type="match status" value="1"/>
</dbReference>
<keyword evidence="30 49" id="KW-0694">RNA-binding</keyword>
<dbReference type="InterPro" id="IPR046440">
    <property type="entry name" value="AV_NSP11N_COV_NSP15M"/>
</dbReference>
<evidence type="ECO:0000256" key="56">
    <source>
        <dbReference type="SAM" id="MobiDB-lite"/>
    </source>
</evidence>
<dbReference type="Gene3D" id="1.10.8.370">
    <property type="entry name" value="nsp7 replicase"/>
    <property type="match status" value="1"/>
</dbReference>
<evidence type="ECO:0000256" key="20">
    <source>
        <dbReference type="ARBA" id="ARBA00022758"/>
    </source>
</evidence>
<dbReference type="Gene3D" id="3.30.160.820">
    <property type="entry name" value="Nsp15 N-terminal domain-like"/>
    <property type="match status" value="1"/>
</dbReference>
<evidence type="ECO:0000256" key="36">
    <source>
        <dbReference type="ARBA" id="ARBA00023157"/>
    </source>
</evidence>
<keyword evidence="16 50" id="KW-0540">Nuclease</keyword>
<evidence type="ECO:0000256" key="27">
    <source>
        <dbReference type="ARBA" id="ARBA00022839"/>
    </source>
</evidence>
<feature type="domain" description="3Ecto" evidence="80">
    <location>
        <begin position="1627"/>
        <end position="1696"/>
    </location>
</feature>
<dbReference type="PROSITE" id="PS51947">
    <property type="entry name" value="NIRAN"/>
    <property type="match status" value="1"/>
</dbReference>
<evidence type="ECO:0000256" key="17">
    <source>
        <dbReference type="ARBA" id="ARBA00022723"/>
    </source>
</evidence>
<dbReference type="PROSITE" id="PS51952">
    <property type="entry name" value="COV_EXON_MTASE_COACT"/>
    <property type="match status" value="1"/>
</dbReference>
<dbReference type="InterPro" id="IPR046441">
    <property type="entry name" value="RdRp_CoV"/>
</dbReference>
<dbReference type="Proteomes" id="UP000500808">
    <property type="component" value="Segment"/>
</dbReference>
<dbReference type="PROSITE" id="PS51949">
    <property type="entry name" value="COV_NSP7"/>
    <property type="match status" value="1"/>
</dbReference>
<comment type="catalytic activity">
    <reaction evidence="39">
        <text>uridylyl-uridylyl-ribonucleotide-RNA = a 3'-end uridylyl-2',3'-cyclophospho-uridine-RNA + a 5'-end dephospho-ribonucleoside-RNA</text>
        <dbReference type="Rhea" id="RHEA:67732"/>
        <dbReference type="Rhea" id="RHEA-COMP:13936"/>
        <dbReference type="Rhea" id="RHEA-COMP:17334"/>
        <dbReference type="Rhea" id="RHEA-COMP:17335"/>
        <dbReference type="ChEBI" id="CHEBI:138284"/>
        <dbReference type="ChEBI" id="CHEBI:173079"/>
        <dbReference type="ChEBI" id="CHEBI:173080"/>
    </reaction>
</comment>
<keyword evidence="55" id="KW-0175">Coiled coil</keyword>
<dbReference type="InterPro" id="IPR047570">
    <property type="entry name" value="NSP12_IF_CoV"/>
</dbReference>
<dbReference type="GO" id="GO:0003968">
    <property type="term" value="F:RNA-directed RNA polymerase activity"/>
    <property type="evidence" value="ECO:0007669"/>
    <property type="project" value="UniProtKB-KW"/>
</dbReference>
<dbReference type="InterPro" id="IPR037227">
    <property type="entry name" value="EndoU-like"/>
</dbReference>
<name>A0A2H4MZ81_9ALPC</name>
<dbReference type="PROSITE" id="PS52000">
    <property type="entry name" value="COV_NSP12_IF"/>
    <property type="match status" value="1"/>
</dbReference>
<dbReference type="CDD" id="cd21826">
    <property type="entry name" value="alphaCoV_Nsp7"/>
    <property type="match status" value="1"/>
</dbReference>
<dbReference type="GO" id="GO:0039694">
    <property type="term" value="P:viral RNA genome replication"/>
    <property type="evidence" value="ECO:0007669"/>
    <property type="project" value="InterPro"/>
</dbReference>
<feature type="transmembrane region" description="Helical" evidence="57">
    <location>
        <begin position="2983"/>
        <end position="3002"/>
    </location>
</feature>
<dbReference type="CDD" id="cd21557">
    <property type="entry name" value="Macro_X_Nsp3-like"/>
    <property type="match status" value="1"/>
</dbReference>
<evidence type="ECO:0000256" key="15">
    <source>
        <dbReference type="ARBA" id="ARBA00022695"/>
    </source>
</evidence>
<dbReference type="InterPro" id="IPR043609">
    <property type="entry name" value="NendoU_nidovirus"/>
</dbReference>
<dbReference type="CDD" id="cd21167">
    <property type="entry name" value="M_alpha_beta_cv_Nsp15-like"/>
    <property type="match status" value="1"/>
</dbReference>
<feature type="domain" description="RdRp Nsp8 cofactor" evidence="70">
    <location>
        <begin position="3276"/>
        <end position="3469"/>
    </location>
</feature>
<feature type="active site" evidence="52">
    <location>
        <position position="5990"/>
    </location>
</feature>
<dbReference type="GO" id="GO:0016829">
    <property type="term" value="F:lyase activity"/>
    <property type="evidence" value="ECO:0007669"/>
    <property type="project" value="UniProtKB-KW"/>
</dbReference>
<evidence type="ECO:0000259" key="71">
    <source>
        <dbReference type="PROSITE" id="PS51951"/>
    </source>
</evidence>
<dbReference type="CDD" id="cd21689">
    <property type="entry name" value="stalk_CoV_Nsp13-like"/>
    <property type="match status" value="1"/>
</dbReference>
<feature type="active site" evidence="50">
    <location>
        <position position="5320"/>
    </location>
</feature>
<dbReference type="InterPro" id="IPR043608">
    <property type="entry name" value="CoV_NSP15_M"/>
</dbReference>
<feature type="domain" description="Ubiquitin-like" evidence="65">
    <location>
        <begin position="1089"/>
        <end position="1144"/>
    </location>
</feature>
<dbReference type="GO" id="GO:0005524">
    <property type="term" value="F:ATP binding"/>
    <property type="evidence" value="ECO:0007669"/>
    <property type="project" value="UniProtKB-KW"/>
</dbReference>
<dbReference type="Gene3D" id="3.40.50.11580">
    <property type="match status" value="1"/>
</dbReference>
<keyword evidence="8" id="KW-1113">Inhibition of host RLR pathway by virus</keyword>
<dbReference type="PROSITE" id="PS51992">
    <property type="entry name" value="COV_NSP3_Y"/>
    <property type="match status" value="1"/>
</dbReference>
<dbReference type="CDD" id="cd21161">
    <property type="entry name" value="NendoU_cv_Nsp15-like"/>
    <property type="match status" value="1"/>
</dbReference>
<dbReference type="InterPro" id="IPR002589">
    <property type="entry name" value="Macro_dom"/>
</dbReference>
<keyword evidence="31" id="KW-1090">Inhibition of host innate immune response by virus</keyword>
<evidence type="ECO:0000256" key="14">
    <source>
        <dbReference type="ARBA" id="ARBA00022692"/>
    </source>
</evidence>
<feature type="domain" description="Nsp9 ssRNA-binding" evidence="71">
    <location>
        <begin position="3470"/>
        <end position="3573"/>
    </location>
</feature>
<dbReference type="GO" id="GO:0043139">
    <property type="term" value="F:5'-3' DNA helicase activity"/>
    <property type="evidence" value="ECO:0007669"/>
    <property type="project" value="TreeGrafter"/>
</dbReference>
<evidence type="ECO:0000256" key="10">
    <source>
        <dbReference type="ARBA" id="ARBA00022581"/>
    </source>
</evidence>
<dbReference type="PANTHER" id="PTHR43788:SF16">
    <property type="entry name" value="HELICASE WITH ZINC FINGER 2"/>
    <property type="match status" value="1"/>
</dbReference>
<feature type="region of interest" description="GpppA-binding" evidence="51">
    <location>
        <begin position="5637"/>
        <end position="5651"/>
    </location>
</feature>
<dbReference type="InterPro" id="IPR027351">
    <property type="entry name" value="(+)RNA_virus_helicase_core_dom"/>
</dbReference>
<dbReference type="Gene3D" id="3.40.220.10">
    <property type="entry name" value="Leucine Aminopeptidase, subunit E, domain 1"/>
    <property type="match status" value="1"/>
</dbReference>
<dbReference type="InterPro" id="IPR043611">
    <property type="entry name" value="CoV_NSP3_C"/>
</dbReference>
<dbReference type="InterPro" id="IPR044369">
    <property type="entry name" value="NSP6_alphaCoV"/>
</dbReference>
<dbReference type="InterPro" id="IPR007094">
    <property type="entry name" value="RNA-dir_pol_PSvirus"/>
</dbReference>
<dbReference type="PROSITE" id="PS51946">
    <property type="entry name" value="COV_NSP4C"/>
    <property type="match status" value="1"/>
</dbReference>
<keyword evidence="21 52" id="KW-0255">Endonuclease</keyword>
<dbReference type="CDD" id="cd23527">
    <property type="entry name" value="capping_2-OMTase_alphaCoV_Nsp16"/>
    <property type="match status" value="1"/>
</dbReference>
<dbReference type="PANTHER" id="PTHR43788">
    <property type="entry name" value="DNA2/NAM7 HELICASE FAMILY MEMBER"/>
    <property type="match status" value="1"/>
</dbReference>
<feature type="transmembrane region" description="Helical" evidence="57">
    <location>
        <begin position="2132"/>
        <end position="2150"/>
    </location>
</feature>
<evidence type="ECO:0000256" key="8">
    <source>
        <dbReference type="ARBA" id="ARBA00022482"/>
    </source>
</evidence>
<evidence type="ECO:0000259" key="60">
    <source>
        <dbReference type="PROSITE" id="PS51154"/>
    </source>
</evidence>
<evidence type="ECO:0000259" key="62">
    <source>
        <dbReference type="PROSITE" id="PS51653"/>
    </source>
</evidence>
<dbReference type="Pfam" id="PF06478">
    <property type="entry name" value="CoV_RPol_N"/>
    <property type="match status" value="1"/>
</dbReference>
<evidence type="ECO:0000256" key="23">
    <source>
        <dbReference type="ARBA" id="ARBA00022801"/>
    </source>
</evidence>
<dbReference type="GO" id="GO:0004843">
    <property type="term" value="F:cysteine-type deubiquitinase activity"/>
    <property type="evidence" value="ECO:0007669"/>
    <property type="project" value="UniProtKB-EC"/>
</dbReference>
<keyword evidence="83" id="KW-1185">Reference proteome</keyword>
<dbReference type="GO" id="GO:0004483">
    <property type="term" value="F:methyltransferase cap1 activity"/>
    <property type="evidence" value="ECO:0007669"/>
    <property type="project" value="UniProtKB-EC"/>
</dbReference>
<feature type="active site" evidence="50">
    <location>
        <position position="5500"/>
    </location>
</feature>
<dbReference type="GO" id="GO:0008270">
    <property type="term" value="F:zinc ion binding"/>
    <property type="evidence" value="ECO:0007669"/>
    <property type="project" value="UniProtKB-UniRule"/>
</dbReference>
<feature type="transmembrane region" description="Helical" evidence="57">
    <location>
        <begin position="3014"/>
        <end position="3033"/>
    </location>
</feature>
<sequence length="6381" mass="716444">MFATRHIHSPTYQRYLDGAYGLYGDCFGCFEKALEKNDSQLIFVEDPERVVLPQGSYVLFDRGDALVLGPIEDFDNSVYKGFICFTTYEAEVNDDALVVFDCGHGFDDLEDTCVFFCPCCKSHENNHPVCAYMLKNSSGKRNKYYVDQYLCDYKGNPVKTVSNFPFKDHFQGQKEVVIDGNTYCLAWEVERVKSPLATQTATKLRSVTPTGYFDEAPNHIFTGLVTIAKVPKGDLRTTIDYEVFGLGFVANNFETRFLAANCQLNGSFTAIDLFTTCGFVKKYHPCCDKWSAGVYKPCFCDKPNMLGFYDTDIVSPGTPILSECTDRKVGSVATLFGKLIKKVGVVAKVDVWKCVAISCVTTNSDVKDVYGPKDWVKTPLNLLSHTYNAIVDGVDYCVTYPVSENMLCYKEWVKDVCITTLVTPDWVKNLGTQFVELWQTVCDTISGVLEKVSVAVLKIVEQLSDFFSTYIVKLKDGKFIYNLAGGVSGVVKDIVATVFDALNQFVQLCTETATDGFIKFKKIVIGKGFAQIADTLYTEEIYEMSSFVEHLQQHAPDVSVNNAQIVETVKCFREFTTTEDDYRCANNIDCIPARHFHVQNHSYVEPAQEGTIALVTAEGVAKPYFESQNQDGVFYYPITDSGKIVKLCLKKCGGVTFDDNNTVHEVPRDDNKSWVRIKLVYEFDEDDVVNSSFGEACSKVLPSVNVDNDTTYAQFVVLIYKELTPAAEILEERGLTPPDLHIYDEEGVKRIASTMIVSQWPLEDDLEDVAVDPSSEGDCSEEEVCLSDSDDSEEEVECDDDVTINQESSSLNVEESKQTDNTVLDTTLEKENVGDLKQADNTVKNDFPISWAVAVEEQIKNLSNTTTPAGDDKQQDGQIVGISKVVPEKVAELVDDVQLKPQTPVKVILPEMPSFEFKGVVFQAFDLSTSVDMSLAYFKTFDVIVNAANEKLSHGGGFAGFLNKASKGRLQTESNNVKKPFNGRCIVTSHSGLCNKMIIHAVGPRFEEEYYKTKLQQTHKAVVEKLQCKANPGDKILYPILSSGIFGVPLSEALNIMMNTVICAAEKYKITVPCKDVQQLEELKKLLKVQKVKVLVSEGDDNYTTTDVVLTKTFGEQFGSCTIAGVDVSNRYPTHQDNMKAVFKVPVADWNLYYGLPDGEKFEQYRLCFKNNLVPKVIEIDGNKIVCFQQKDNCCWVNAVVNMLQCVKPVFSTNAIADFYAKFLMCDVNDFLAFIYYTSGTKYGEPGDAEFTFSKLMNYTQNQTNSTWQTVCKDCGVHDVKSTDVCVYRKLATEYTEPCNNGFCDKMVCTSLVLCKGNSYVHTLAHHDKFTTDTLFDKVYAPVKMAVSLIGNPDAGHYKTVWFADGSIYIVDADKIIKLRSVDVNMNKVKALSGVLTSVVLGPVDYEVVTPYNTPYASSSEQVDQIETTGTIESADIKQQSDVGVETQVSDVQPLQVATEPVAKEPVKKAPIQPLPREGISDFYTFVADTYVNGKTGQFFATSVSLCGKLYNYIEGVNIYPSLQWCYTYIMKVKQTTVTLFAEESEVRRKTSKCFNFCWTTFFNFICWMGSIKTNVEQSGAMSVVKTSKVVGKNLVKIVVCETVKKIQRLKYIVFWLATACIMMFLLHNTWNWWKLDMNSSFCKEYVKGYYNSSFNRPDYCEETGNVRDCLVCTAEQDSLTNYKHLGFSWKDVSLNKYDFPQFSKTSVLFLLLLVDCNVVVKLYICYSVSVWILNLLTIYGFVTFSATWLLWPFSTTSPVVVVFNLVCYVAKLVLHAIYGCTKPECKVCSRLRKQEKIESSIVVNGSKKLFYVHANGGTSWCYKHNFPCSQCDSFDSGSTFMTPSVASDVSNMFKTTIKPTYPTCFINADQVDFKGGYYFVYYKDPVTGFRSHRKYASDLRRKEHSVAECVKTMSTKEDCIVYNSDVTSYDLGKQVCAYFAQMMSKPIILLDQALLDSFSFNMEEEVVKSKIKLVKDLYSVDKDVNTLDDLYFVIKSKVDTTLDKFKSILDVAYKWKCDLVNDSWNNFLLSYTKLDNVSAVDCAKITSAESSFVSPAVAKNKGLRLVWNSDFCNLSDNAQRYFVNGARNKGVQFCFTLNTTKSTQVVPCEAPKRGGSPTIWFSGLTRWFKSLWVILIVVCVLTASSLFFIQTSSVAYNNVKHPNLELKQSNFKFSMIKDGYVVPLEKDLQCVWSPYKDFNKWYKKYYGGEVTHSRSCPIIVGPRFDDSPTFTRPNTPAPFQYINNNIVFFLEESKLDSGVCYDENGVQHMNLTTSKCIFNSFCTTLVVDKKVDFCADVNTEYVKPYKQLQPHTKYPTLEKDRYIAFPRELLNTLYRVVETKAMTYCKAGICFESKQGYCVGDVDKWIVFDDNTDNFCFGGVKDLVKLFYDTAVSPIDVVLFSGRILVLWFSVIVFVVMVFVFLKFKRVFGDWCLAVFMVIVAAVVNTIMIVFSNNVIVLVVYAIMYKAVSNTLQNSVLLDIVYIIAHCTVTPWWLLVIYVVHTLYRVAPTLFQFNVSKALYCGNEFVGTFDTASMGTFLLDKHAAVKLLNSITPQLLNDYANMYNKYKNMSGSVEQSDYSSACKAALAKALREFQQTGHDVLYMPPTISLTSKLQAGLKKMCNPPGPLEKCVVSVSCGSTLNGLWVGDTVYCPRHVISENLTHVQDYDTLVLTTRPSAFTIVVKNQILTPVSVKMTGTVLQLKVKEINPHTPDNYDFVTFNPGDTFTILLAYNGVVKGLYTVDLRSNNTIKGSFLAGSCGTVGYKTDGTKLLIGYMHHMELPGSVHVGSNLHGVMYGNLKDQPIAQHAGLDVIYTNNVVASLYAALLNGENWFLKAVEPVTVDTYNCWAVDNGYSTFENSVECDMFATKTGVPASILLSAIMKYSSNIGKRTVLGQSCFTDEFKFSDVGEQMLGLKLQSFKKTKTSVAFFLLWVLLSLCTCISFTRFSIFQSMVYDLKKFCLLVCVCVSMFVSLTVKHKWTYLNTFVLPAVCVIIYDNLYFVDNVLGFLTLRQIISVSILDILIGCFSLWVLLNSAFRCVTYSFTHVMVMLYGLYKLVDVIVYGVYDYTAIWLYVVGFSTNNLSVTSLAYKLAMIINSVYLSTDFFATAKTEMLAYMCVGWLCCSYYGIFYWLNRILRLNLGCYTYKVSMAEFRYMVSRGLQAPTNAVEALLLNIKLAGIGGYPSISVGSMQSNLTDVKCCSVVLLGILQKCRVEARSAEWKWCVDMHNQILLETDHDKAVSLLAAMVGYLTSKSANVDLTDLLDEYFKKDSLLQACASTFASMPEFIAYEQANKDLQDAIQRGDSEQVIKHLKKSVNRAKNDLDHAKSVAAKLERMAQEASVNMFKEARAIDRKTKAMSSLHHLLMSMLKKLNMSAIDNVLKLAQNNVVPLNIIPITTSSKLVVVVPDANIFKSLWDDGKIHYAGAVWTVSNILNADDQDVNFVDVRQNSDSMVWPLTLNCTRDTALQNNEITPTKLKVKSVVCESEKGSVNAMALTGNEAGKNWLFAVQSENPTLTVVKHGDVVVELERPARFLVDTPTGQKVMYLYFVKNLNTLRRGAVLGHLGSTLRLQAGKSTEVPENVNILSMCAFSVDPEKTYLDYVKSGQNPLKSCVKMLTDRTGNGMAITPRPEATYNQDSYGGASVCIYCRSYTAHPGYDGVCKLKGKFVQVPKGTVDPVRFVIENEICPVCACWKQFGCTCNRSYQIQGKDESYLNRVTGSSGARLDPCNGESFNTHHVQRAFDLYNSKVACMGLFLKTNCARFYNPDNKLYTIVKKCTPQNAEHEQKCYELLKCDALAEHSFFNFRDGVVTGNVVRRNLTKYTMMDLCYALRQFDEKNCDVLKEILVDTGCCDEKYFDNKNWFDPVENEDLGRVYANLGSVVNNALLKCVQLCDLMVAKGLVGVVTLDNQDLNGKFYDFGDFQFTANGYGVPVVTSYLSYIMPIMGITRCLDVENFVNGEPKKFDLQHYDYTDYKLKLFCKYFKYWDRVYHPNCVDCHDDDCLLHCSNWNTLFSTVIPETSFGTLVKRVTIDGVPVITSCGYHSKQLGIVYNKDVVSSCSNLSMTDLIKFCCDPTLLVGSSNAVLDKRTPCMAVAALGNKVTYQTVKPGNFNKEFYDFLVERGFFKEGSNITLKHFFFAQGGDAAITDYSYYRYNKCTVLDIGMVLFVKRVVAKYFDIYDGGCISAREVVINNLDKSAGYPLNKFGKARLYYETLSFEEQDALFEETKRNIIPTITQVNLKYAISGKARARTVCGVSLVSTMTTRHYHQKVQKSICATRNAAVVIGTTKFYGGWDNMLKNLIKDVDNPQLMGWDYPKCDRAMPSMLRMLAAMVFGAKHMQCCTQSDRFYRLTNEMAQVLNEVACCNNVLYMKPGGTSSGDATTAPANSVFNIFQAVSSNVNRLLSVDSNKINNMTVLNLQRSIYQVCYRGSAITEELVTDYYNFLCKHFSMMILSDDGVVCFNKDYASVGYVADIAAFKSLLYFQNNVFMSEAKCWTESDLKKGPHEFCSQHTIMVQDGNGDPYYLPVPDPSRILSAGVFVDDIVKSDNMLMSERIVSLAIDAWPLTKTGDPEKAAVFYALLDWIKLMHKRLEFQIMEDFAVDLDTQSSCKFWEEEFYSAMYSKPSVLQAAGLCIVCRSQTILRCGDCNRRPFLCCKCAYDHVMSTPHSFIIGITPYVCSVTDCNCSDVKKLWLSGLRYFCVDHKPSLAFPICTNGFVFGLYKSTASGSDDIDVFNKLSTSNWSCVDDYVLANDAPDNLKLFAAETIKAVEESLKLTYGSAVLEEVISPVGSVREITLNWEKGKVKPPLTRNSVFTGYIINKDAKIQLGEFIFEKSDTTPNSVYVKTAATVKLTPGMLFVLTSHNVAKLTAPVICNQTKYNTIYKLIPSLIVSKDFTNLVPYFQLVGKQTITTVQGPPGSGKSHLAIGIAKYYPSARILYTACSHAATDSLCCKAFRNLVITDCTRIVPTKSRVDVFDKFVANDTSKKYIFSTINALPDVNVDIVVVDEVSMCTNYDLSVVNARVSYKHIVYIGDPQQLPAPRVLVTRGVLKPEDYNCVTKRMCSLGPDIFLSRCYRCPKEVVETVSELVYDNKFKAVNELSNQCFKIFLKGRVTVEAGSSVNLQQLQFVKKFIAGNQLWKNAVLISPYNAQNSVARRMLGLETQTVDSSQGSEYDYVIYTQTSDSLHACNLNRFNVAVTRAKKGILCVMSDEMMYNSLKFTVLDGSKIQASVGLFKDCYRNVFTLNPAQSHTYEALSDKYKSGNLAVWFGESNLTYEHVISMLGFKLDQTVPGYHSLFCTRTFAIKHVRGWIGFDVEAAHVCGENIGTNVPLQLGFSTGIDFIAQPEGCVVTGSGNQIIPVKARAPPGEQFTHLIPLLRKGKPWSTVRRQIVQMCSDQLKGKSDIVIFVTWACGLELSTLRYFAKIGPHKTCFCGKTASCVCLAENKYCCFDHSFGCDYLYNPFVVDIQTWGYSGKLSVAHDEHCNLHRNAHIASGDAIMTHCLAAHDCFVKQVNWDITYPFISCEKRLNASLRVIQRNLMTAIIKATGVKTVYDIGNPKGIKCSEVDVVWKFFDKQPVNDNVVVFSYDYIEHKSMFKDGLTMFWNCNVNVYPENAVVCRFDTRTRSPLSLLGPNGGCVYVNNHAFYTEPFDRRSFCHLQPMQFFFFDDTECEKVDGSYDMVPLRSNTCFTKCNVGGAGCRKHVQMYKEYLECFNLAVEQGFTFWVPKTFDLYHLWALLRKPVLQSLENLAYNVVTKGCFSGDQGELPVAIVDNKVFAKVDGFDKCVFENNTPLPTNVAFELYAKRKTGLTPALCVLKNLGVNMLYKHTLWDYVAEMPFLNMTHGVCGYTDIDLHDGMTVCYDNSVPGHYERFLGSKNAVLYSTTRVKKLHGFYVPYGFFNGVYVRDGVKDVGFYFYVKKNGVDVVLEDNYTTQGRTLDNFKPLTQMEEDFLDLDTGVFITKYGLEDFNFEHLVYGDVSKSVIGGLHLSIGVVRLAKYGVVDLDAFYNDSTSSVSCYTVTYVDDPSSKRVCTMVDLLLDDFVNILKTLNLSVVSKVHTVNIDCKPVRWMLWAKNNKIQTFYPTLQGQWAPGYTMPSLYKCQNMCIEPCDLPNYGETVNLPPGLLGNVVKYTQLCQYLNTTTMCAPHKMRCMHFGAAGRGVAPGSAVLKSWLPEDAIIIDNDMVDYVSDADVSVVGRCETIKVKDKFDLVVSDMYDPATKTMECNVGCQGFFTYLCGFIKENLSLGGTIAVKITEYSWSKELYEELQRFEFWTIFCASVNTSSSEAFLIGVNYLGPYSGKPIIDGSIMHGNYIFWRNSTIMKMSYFSILDVAKFQLKTKGSYVCNLKTLNPMVLSLIKSGKLLVRDNGKLLISTDSLVN</sequence>
<dbReference type="InterPro" id="IPR043606">
    <property type="entry name" value="CoV_NSP15_N"/>
</dbReference>
<dbReference type="InterPro" id="IPR044371">
    <property type="entry name" value="Macro_X_NSP3-like"/>
</dbReference>
<dbReference type="InterPro" id="IPR008740">
    <property type="entry name" value="Peptidase_C30_CoV"/>
</dbReference>
<dbReference type="SMART" id="SM00382">
    <property type="entry name" value="AAA"/>
    <property type="match status" value="1"/>
</dbReference>
<keyword evidence="10" id="KW-0945">Host-virus interaction</keyword>
<keyword evidence="29" id="KW-1043">Host membrane</keyword>
<dbReference type="InterPro" id="IPR042515">
    <property type="entry name" value="NSP15_N_CoV"/>
</dbReference>
<dbReference type="Pfam" id="PF13087">
    <property type="entry name" value="AAA_12"/>
    <property type="match status" value="1"/>
</dbReference>
<keyword evidence="18" id="KW-0677">Repeat</keyword>
<evidence type="ECO:0000259" key="68">
    <source>
        <dbReference type="PROSITE" id="PS51948"/>
    </source>
</evidence>
<feature type="transmembrane region" description="Helical" evidence="57">
    <location>
        <begin position="2926"/>
        <end position="2945"/>
    </location>
</feature>
<evidence type="ECO:0000256" key="38">
    <source>
        <dbReference type="ARBA" id="ARBA00023239"/>
    </source>
</evidence>
<dbReference type="InterPro" id="IPR009469">
    <property type="entry name" value="RdRp_N_CoV"/>
</dbReference>
<dbReference type="CDD" id="cd21401">
    <property type="entry name" value="ZBD_cv_Nsp13-like"/>
    <property type="match status" value="1"/>
</dbReference>
<evidence type="ECO:0000256" key="50">
    <source>
        <dbReference type="PROSITE-ProRule" id="PRU01298"/>
    </source>
</evidence>
<keyword evidence="27 50" id="KW-0269">Exonuclease</keyword>
<comment type="cofactor">
    <cofactor evidence="2">
        <name>Mn(2+)</name>
        <dbReference type="ChEBI" id="CHEBI:29035"/>
    </cofactor>
</comment>
<evidence type="ECO:0000256" key="33">
    <source>
        <dbReference type="ARBA" id="ARBA00022989"/>
    </source>
</evidence>
<dbReference type="PROSITE" id="PS51953">
    <property type="entry name" value="NIV_EXON"/>
    <property type="match status" value="1"/>
</dbReference>
<evidence type="ECO:0000256" key="52">
    <source>
        <dbReference type="PROSITE-ProRule" id="PRU01303"/>
    </source>
</evidence>
<dbReference type="CDD" id="cd21660">
    <property type="entry name" value="alphaCoV_Nsp14"/>
    <property type="match status" value="1"/>
</dbReference>
<dbReference type="InterPro" id="IPR044357">
    <property type="entry name" value="NSP3_Ubl1_dom_CoV"/>
</dbReference>
<dbReference type="Pfam" id="PF19215">
    <property type="entry name" value="CoV_NSP15_C"/>
    <property type="match status" value="1"/>
</dbReference>
<dbReference type="Pfam" id="PF01661">
    <property type="entry name" value="Macro"/>
    <property type="match status" value="1"/>
</dbReference>
<dbReference type="GO" id="GO:0008242">
    <property type="term" value="F:omega peptidase activity"/>
    <property type="evidence" value="ECO:0007669"/>
    <property type="project" value="InterPro"/>
</dbReference>
<dbReference type="InterPro" id="IPR032505">
    <property type="entry name" value="CoV_NSP4_C"/>
</dbReference>
<keyword evidence="20" id="KW-0688">Ribosomal frameshifting</keyword>
<feature type="active site" evidence="52">
    <location>
        <position position="5975"/>
    </location>
</feature>
<dbReference type="InterPro" id="IPR029063">
    <property type="entry name" value="SAM-dependent_MTases_sf"/>
</dbReference>
<feature type="region of interest" description="ZF2" evidence="53">
    <location>
        <begin position="1822"/>
        <end position="1832"/>
    </location>
</feature>
<evidence type="ECO:0000259" key="58">
    <source>
        <dbReference type="PROSITE" id="PS50507"/>
    </source>
</evidence>
<dbReference type="Pfam" id="PF19218">
    <property type="entry name" value="CoV_NSP3_C"/>
    <property type="match status" value="1"/>
</dbReference>
<feature type="region of interest" description="Y1" evidence="53">
    <location>
        <begin position="1772"/>
        <end position="1862"/>
    </location>
</feature>
<dbReference type="InterPro" id="IPR046435">
    <property type="entry name" value="N7_MTase_CoV"/>
</dbReference>
<comment type="catalytic activity">
    <reaction evidence="46">
        <text>a 5'-end (N(7)-methyl 5'-triphosphoguanosine)-ribonucleoside in mRNA + S-adenosyl-L-methionine = a 5'-end (N(7)-methyl 5'-triphosphoguanosine)-(2'-O-methyl-ribonucleoside) in mRNA + S-adenosyl-L-homocysteine + H(+)</text>
        <dbReference type="Rhea" id="RHEA:67020"/>
        <dbReference type="Rhea" id="RHEA-COMP:17167"/>
        <dbReference type="Rhea" id="RHEA-COMP:17168"/>
        <dbReference type="ChEBI" id="CHEBI:15378"/>
        <dbReference type="ChEBI" id="CHEBI:57856"/>
        <dbReference type="ChEBI" id="CHEBI:59789"/>
        <dbReference type="ChEBI" id="CHEBI:156461"/>
        <dbReference type="ChEBI" id="CHEBI:167609"/>
        <dbReference type="EC" id="2.1.1.57"/>
    </reaction>
</comment>
<feature type="region of interest" description="Disordered" evidence="56">
    <location>
        <begin position="771"/>
        <end position="795"/>
    </location>
</feature>
<keyword evidence="17 53" id="KW-0479">Metal-binding</keyword>
<dbReference type="InterPro" id="IPR001205">
    <property type="entry name" value="RNA-dir_pol_C"/>
</dbReference>
<keyword evidence="15" id="KW-0548">Nucleotidyltransferase</keyword>
<dbReference type="Pfam" id="PF20631">
    <property type="entry name" value="CoV_NSP13_1B"/>
    <property type="match status" value="1"/>
</dbReference>
<feature type="domain" description="ExoN/MTase coactivator" evidence="72">
    <location>
        <begin position="3574"/>
        <end position="3712"/>
    </location>
</feature>
<evidence type="ECO:0000313" key="82">
    <source>
        <dbReference type="EMBL" id="ATP66783.1"/>
    </source>
</evidence>
<dbReference type="InterPro" id="IPR036499">
    <property type="entry name" value="NSP9_sf_CoV"/>
</dbReference>
<feature type="transmembrane region" description="Helical" evidence="57">
    <location>
        <begin position="3054"/>
        <end position="3076"/>
    </location>
</feature>
<dbReference type="InterPro" id="IPR043477">
    <property type="entry name" value="Peptidase_C30_dom3_CoV"/>
</dbReference>
<keyword evidence="31" id="KW-0899">Viral immunoevasion</keyword>
<dbReference type="SUPFAM" id="SSF101816">
    <property type="entry name" value="Replicase NSP9"/>
    <property type="match status" value="1"/>
</dbReference>
<keyword evidence="14 57" id="KW-0812">Transmembrane</keyword>
<dbReference type="GO" id="GO:0003724">
    <property type="term" value="F:RNA helicase activity"/>
    <property type="evidence" value="ECO:0007669"/>
    <property type="project" value="UniProtKB-EC"/>
</dbReference>
<dbReference type="InterPro" id="IPR050534">
    <property type="entry name" value="Coronavir_polyprotein_1ab"/>
</dbReference>
<evidence type="ECO:0000256" key="30">
    <source>
        <dbReference type="ARBA" id="ARBA00022884"/>
    </source>
</evidence>
<dbReference type="CDD" id="cd21665">
    <property type="entry name" value="alphaCoV_Nsp5_Mpro"/>
    <property type="match status" value="1"/>
</dbReference>
<evidence type="ECO:0000259" key="70">
    <source>
        <dbReference type="PROSITE" id="PS51950"/>
    </source>
</evidence>
<comment type="subcellular location">
    <subcellularLocation>
        <location evidence="5">Host cytoplasm</location>
        <location evidence="5">Host perinuclear region</location>
    </subcellularLocation>
    <subcellularLocation>
        <location evidence="6">Host endoplasmic reticulum-Golgi intermediate compartment</location>
    </subcellularLocation>
    <subcellularLocation>
        <location evidence="4">Host membrane</location>
        <topology evidence="4">Multi-pass membrane protein</topology>
    </subcellularLocation>
</comment>
<feature type="transmembrane region" description="Helical" evidence="57">
    <location>
        <begin position="1612"/>
        <end position="1631"/>
    </location>
</feature>
<dbReference type="CDD" id="cd21712">
    <property type="entry name" value="TM_Y_alphaCoV_Nsp3_C"/>
    <property type="match status" value="1"/>
</dbReference>
<evidence type="ECO:0000259" key="65">
    <source>
        <dbReference type="PROSITE" id="PS51944"/>
    </source>
</evidence>
<dbReference type="InterPro" id="IPR043610">
    <property type="entry name" value="NSP6_CoV"/>
</dbReference>
<dbReference type="SUPFAM" id="SSF159936">
    <property type="entry name" value="NSP3A-like"/>
    <property type="match status" value="1"/>
</dbReference>
<feature type="active site" evidence="50">
    <location>
        <position position="5495"/>
    </location>
</feature>
<dbReference type="PROSITE" id="PS51955">
    <property type="entry name" value="NIV_2_O_MTASE"/>
    <property type="match status" value="1"/>
</dbReference>
<dbReference type="InterPro" id="IPR044322">
    <property type="entry name" value="NSP15_M_alpha_beta_CoV"/>
</dbReference>
<dbReference type="Gene3D" id="1.10.1840.10">
    <property type="entry name" value="main proteinase (3clpro) structure, domain 3"/>
    <property type="match status" value="1"/>
</dbReference>
<dbReference type="PROSITE" id="PS51653">
    <property type="entry name" value="CV_ZBD"/>
    <property type="match status" value="1"/>
</dbReference>
<feature type="domain" description="(+)RNA virus helicase C-terminal" evidence="63">
    <location>
        <begin position="4893"/>
        <end position="5244"/>
    </location>
</feature>
<dbReference type="PROSITE" id="PS51950">
    <property type="entry name" value="COV_NSP8"/>
    <property type="match status" value="1"/>
</dbReference>
<dbReference type="GO" id="GO:0033644">
    <property type="term" value="C:host cell membrane"/>
    <property type="evidence" value="ECO:0007669"/>
    <property type="project" value="UniProtKB-SubCell"/>
</dbReference>
<evidence type="ECO:0000259" key="73">
    <source>
        <dbReference type="PROSITE" id="PS51953"/>
    </source>
</evidence>
<keyword evidence="34" id="KW-1072">Activation of host autophagy by virus</keyword>
<evidence type="ECO:0000256" key="3">
    <source>
        <dbReference type="ARBA" id="ARBA00002928"/>
    </source>
</evidence>
<feature type="domain" description="RdRp Nsp7 cofactor" evidence="69">
    <location>
        <begin position="3193"/>
        <end position="3275"/>
    </location>
</feature>
<evidence type="ECO:0000256" key="21">
    <source>
        <dbReference type="ARBA" id="ARBA00022759"/>
    </source>
</evidence>
<dbReference type="CDD" id="cd21588">
    <property type="entry name" value="alphaCoV_RdRp"/>
    <property type="match status" value="1"/>
</dbReference>
<feature type="domain" description="Nsp4C" evidence="66">
    <location>
        <begin position="2520"/>
        <end position="2615"/>
    </location>
</feature>
<evidence type="ECO:0000256" key="13">
    <source>
        <dbReference type="ARBA" id="ARBA00022679"/>
    </source>
</evidence>
<comment type="function">
    <text evidence="42">RNA-directed RNA polymerase that catalyzes the transcription of viral genomic and subgenomic RNAs. Acts in complex with nsp7 and nsp8 to transcribe both the minus and positive strands of genomic RNA. The kinase-like NiRAN domain of NSP12 attaches one or more nucleotides to the amino terminus of NSP9, forming a covalent RNA-protein intermediate that serves as transcription/replication primer. Subgenomic RNAs (sgRNAs) are formed by discontinuous transcription: The polymerase has the ability to pause at transcription-regulating sequences (TRS) and jump to the leader TRS, resulting in a major deletion. This creates a series of subgenomic RNAs that are replicated, transcribed and translated. In addition, Nsp12 is a subunit of the viral RNA capping enzyme that catalyzes the RNA guanylyltransferase reaction for genomic and sub-genomic RNAs. Subsequently, the NiRAN domain transfers RNA to GDP, and forms the core cap structure GpppA-RNA.</text>
</comment>
<dbReference type="Pfam" id="PF08710">
    <property type="entry name" value="CoV_NSP9"/>
    <property type="match status" value="1"/>
</dbReference>
<comment type="catalytic activity">
    <reaction evidence="45">
        <text>ATP + H2O = ADP + phosphate + H(+)</text>
        <dbReference type="Rhea" id="RHEA:13065"/>
        <dbReference type="ChEBI" id="CHEBI:15377"/>
        <dbReference type="ChEBI" id="CHEBI:15378"/>
        <dbReference type="ChEBI" id="CHEBI:30616"/>
        <dbReference type="ChEBI" id="CHEBI:43474"/>
        <dbReference type="ChEBI" id="CHEBI:456216"/>
        <dbReference type="EC" id="3.6.4.12"/>
    </reaction>
</comment>
<organism evidence="82 83">
    <name type="scientific">Common shrew coronavirus Tibet-2014</name>
    <dbReference type="NCBI Taxonomy" id="2849711"/>
    <lineage>
        <taxon>Viruses</taxon>
        <taxon>Riboviria</taxon>
        <taxon>Orthornavirae</taxon>
        <taxon>Pisuviricota</taxon>
        <taxon>Pisoniviricetes</taxon>
        <taxon>Nidovirales</taxon>
        <taxon>Cornidovirineae</taxon>
        <taxon>Coronaviridae</taxon>
        <taxon>Orthocoronavirinae</taxon>
        <taxon>Alphacoronavirus</taxon>
        <taxon>Soracovirus</taxon>
        <taxon>Alphacoronavirus soricis</taxon>
        <taxon>Sorex araneus coronavirus T14</taxon>
    </lineage>
</organism>
<dbReference type="InterPro" id="IPR038083">
    <property type="entry name" value="NSP3A-like"/>
</dbReference>
<dbReference type="SMART" id="SM00506">
    <property type="entry name" value="A1pp"/>
    <property type="match status" value="1"/>
</dbReference>
<dbReference type="SUPFAM" id="SSF143076">
    <property type="entry name" value="Coronavirus NSP8-like"/>
    <property type="match status" value="1"/>
</dbReference>
<evidence type="ECO:0000256" key="51">
    <source>
        <dbReference type="PROSITE-ProRule" id="PRU01299"/>
    </source>
</evidence>
<evidence type="ECO:0000256" key="42">
    <source>
        <dbReference type="ARBA" id="ARBA00043918"/>
    </source>
</evidence>
<evidence type="ECO:0000259" key="74">
    <source>
        <dbReference type="PROSITE" id="PS51954"/>
    </source>
</evidence>
<evidence type="ECO:0000259" key="72">
    <source>
        <dbReference type="PROSITE" id="PS51952"/>
    </source>
</evidence>
<dbReference type="Gene3D" id="3.30.70.3540">
    <property type="entry name" value="Nsp8 replicase, head domain"/>
    <property type="match status" value="1"/>
</dbReference>
<dbReference type="InterPro" id="IPR046438">
    <property type="entry name" value="NIV_2_O_MTASE"/>
</dbReference>
<dbReference type="InterPro" id="IPR009003">
    <property type="entry name" value="Peptidase_S1_PA"/>
</dbReference>
<dbReference type="InterPro" id="IPR038123">
    <property type="entry name" value="NSP4_C_sf_CoV"/>
</dbReference>
<keyword evidence="25" id="KW-0788">Thiol protease</keyword>
<evidence type="ECO:0000256" key="48">
    <source>
        <dbReference type="PROSITE-ProRule" id="PRU01294"/>
    </source>
</evidence>
<feature type="domain" description="CoV Nsp3 Y" evidence="79">
    <location>
        <begin position="1772"/>
        <end position="2117"/>
    </location>
</feature>
<feature type="region of interest" description="Y4" evidence="53">
    <location>
        <begin position="2018"/>
        <end position="2117"/>
    </location>
</feature>
<dbReference type="Pfam" id="PF19213">
    <property type="entry name" value="CoV_NSP6"/>
    <property type="match status" value="1"/>
</dbReference>
<dbReference type="SUPFAM" id="SSF142877">
    <property type="entry name" value="EndoU-like"/>
    <property type="match status" value="1"/>
</dbReference>
<feature type="domain" description="Ubiquitin-like" evidence="64">
    <location>
        <begin position="653"/>
        <end position="764"/>
    </location>
</feature>
<evidence type="ECO:0000256" key="39">
    <source>
        <dbReference type="ARBA" id="ARBA00024600"/>
    </source>
</evidence>
<dbReference type="InterPro" id="IPR044353">
    <property type="entry name" value="Nsp3_Ubl2_dom_CoV"/>
</dbReference>
<evidence type="ECO:0000256" key="31">
    <source>
        <dbReference type="ARBA" id="ARBA00022931"/>
    </source>
</evidence>
<proteinExistence type="inferred from homology"/>
<evidence type="ECO:0000256" key="54">
    <source>
        <dbReference type="PROSITE-ProRule" id="PRU01344"/>
    </source>
</evidence>
<feature type="transmembrane region" description="Helical" evidence="57">
    <location>
        <begin position="2477"/>
        <end position="2501"/>
    </location>
</feature>
<evidence type="ECO:0000256" key="46">
    <source>
        <dbReference type="ARBA" id="ARBA00049042"/>
    </source>
</evidence>
<feature type="transmembrane region" description="Helical" evidence="57">
    <location>
        <begin position="2957"/>
        <end position="2976"/>
    </location>
</feature>
<evidence type="ECO:0000256" key="9">
    <source>
        <dbReference type="ARBA" id="ARBA00022484"/>
    </source>
</evidence>
<dbReference type="InterPro" id="IPR014828">
    <property type="entry name" value="NSP7_CoV"/>
</dbReference>
<feature type="domain" description="Nidovirus-type SAM-dependent 2'-O-MTase" evidence="75">
    <location>
        <begin position="6088"/>
        <end position="6380"/>
    </location>
</feature>
<dbReference type="PROSITE" id="PS51948">
    <property type="entry name" value="COV_NSP12_RDRP"/>
    <property type="match status" value="1"/>
</dbReference>
<dbReference type="PROSITE" id="PS51958">
    <property type="entry name" value="NENDOU"/>
    <property type="match status" value="1"/>
</dbReference>
<dbReference type="KEGG" id="vg:54124715"/>
<feature type="transmembrane region" description="Helical" evidence="57">
    <location>
        <begin position="1732"/>
        <end position="1752"/>
    </location>
</feature>
<dbReference type="PROSITE" id="PS51943">
    <property type="entry name" value="COV_NSP3A_UBL"/>
    <property type="match status" value="1"/>
</dbReference>
<evidence type="ECO:0000256" key="49">
    <source>
        <dbReference type="PROSITE-ProRule" id="PRU01296"/>
    </source>
</evidence>
<dbReference type="Pfam" id="PF19219">
    <property type="entry name" value="CoV_NSP15_N"/>
    <property type="match status" value="1"/>
</dbReference>
<dbReference type="SUPFAM" id="SSF140367">
    <property type="entry name" value="Coronavirus NSP7-like"/>
    <property type="match status" value="1"/>
</dbReference>
<keyword evidence="31" id="KW-1092">Inhibition of host IRF3 by virus</keyword>
<dbReference type="PROSITE" id="PS51993">
    <property type="entry name" value="COV_3ECTO"/>
    <property type="match status" value="1"/>
</dbReference>
<dbReference type="Pfam" id="PF20632">
    <property type="entry name" value="CoV_NSP13_ZBD"/>
    <property type="match status" value="1"/>
</dbReference>
<comment type="function">
    <text evidence="40">The papain-like proteinase 1 (PLP1) and papain-like proteinase 2 (PLP2) are responsible for the cleavages located at the N-terminus of the replicase polyprotein. In addition, PLP2 possesses a deubiquitinating/deISGylating activity and processes both 'Lys-48'- and 'Lys-63'-linked polyubiquitin chains from cellular substrates. PLP2 also antagonizes innate immune induction of type I interferon by blocking the nuclear translocation of host IRF-3.</text>
</comment>
<dbReference type="Pfam" id="PF06471">
    <property type="entry name" value="CoV_ExoN"/>
    <property type="match status" value="1"/>
</dbReference>
<dbReference type="Gene3D" id="3.10.20.540">
    <property type="match status" value="1"/>
</dbReference>
<evidence type="ECO:0000256" key="25">
    <source>
        <dbReference type="ARBA" id="ARBA00022807"/>
    </source>
</evidence>
<dbReference type="InterPro" id="IPR043615">
    <property type="entry name" value="NSP2_N_CoV"/>
</dbReference>
<dbReference type="SUPFAM" id="SSF50494">
    <property type="entry name" value="Trypsin-like serine proteases"/>
    <property type="match status" value="1"/>
</dbReference>
<evidence type="ECO:0000259" key="64">
    <source>
        <dbReference type="PROSITE" id="PS51943"/>
    </source>
</evidence>
<evidence type="ECO:0000256" key="6">
    <source>
        <dbReference type="ARBA" id="ARBA00004452"/>
    </source>
</evidence>
<dbReference type="GO" id="GO:0000175">
    <property type="term" value="F:3'-5'-RNA exonuclease activity"/>
    <property type="evidence" value="ECO:0007669"/>
    <property type="project" value="InterPro"/>
</dbReference>
<evidence type="ECO:0000256" key="34">
    <source>
        <dbReference type="ARBA" id="ARBA00023050"/>
    </source>
</evidence>
<feature type="region of interest" description="ZF1" evidence="53">
    <location>
        <begin position="1776"/>
        <end position="1789"/>
    </location>
</feature>
<feature type="region of interest" description="CoV-Y" evidence="53">
    <location>
        <begin position="1863"/>
        <end position="2117"/>
    </location>
</feature>
<dbReference type="SUPFAM" id="SSF56672">
    <property type="entry name" value="DNA/RNA polymerases"/>
    <property type="match status" value="1"/>
</dbReference>
<dbReference type="InterPro" id="IPR018995">
    <property type="entry name" value="RNA_synth_NSP10_CoV"/>
</dbReference>
<keyword evidence="24" id="KW-0347">Helicase</keyword>
<dbReference type="GO" id="GO:0003727">
    <property type="term" value="F:single-stranded RNA binding"/>
    <property type="evidence" value="ECO:0007669"/>
    <property type="project" value="InterPro"/>
</dbReference>
<dbReference type="Gene3D" id="1.10.8.1190">
    <property type="match status" value="1"/>
</dbReference>
<evidence type="ECO:0000256" key="32">
    <source>
        <dbReference type="ARBA" id="ARBA00022953"/>
    </source>
</evidence>
<dbReference type="Pfam" id="PF20633">
    <property type="entry name" value="CoV_NSP13_stalk"/>
    <property type="match status" value="1"/>
</dbReference>
<evidence type="ECO:0000259" key="76">
    <source>
        <dbReference type="PROSITE" id="PS51958"/>
    </source>
</evidence>
<dbReference type="PROSITE" id="PS51961">
    <property type="entry name" value="AV_NSP11N_COV_NSP15M"/>
    <property type="match status" value="1"/>
</dbReference>
<dbReference type="PROSITE" id="PS51960">
    <property type="entry name" value="COV_NSP15_NTD"/>
    <property type="match status" value="1"/>
</dbReference>
<evidence type="ECO:0000256" key="41">
    <source>
        <dbReference type="ARBA" id="ARBA00026035"/>
    </source>
</evidence>
<evidence type="ECO:0000259" key="81">
    <source>
        <dbReference type="PROSITE" id="PS52000"/>
    </source>
</evidence>
<dbReference type="InterPro" id="IPR009461">
    <property type="entry name" value="NSP16_CoV-like"/>
</dbReference>
<dbReference type="CDD" id="cd21830">
    <property type="entry name" value="alphaCoV_Nsp8"/>
    <property type="match status" value="1"/>
</dbReference>
<evidence type="ECO:0000256" key="26">
    <source>
        <dbReference type="ARBA" id="ARBA00022833"/>
    </source>
</evidence>
<keyword evidence="9" id="KW-0696">RNA-directed RNA polymerase</keyword>
<dbReference type="GO" id="GO:0004197">
    <property type="term" value="F:cysteine-type endopeptidase activity"/>
    <property type="evidence" value="ECO:0007669"/>
    <property type="project" value="InterPro"/>
</dbReference>
<evidence type="ECO:0000259" key="59">
    <source>
        <dbReference type="PROSITE" id="PS51124"/>
    </source>
</evidence>
<evidence type="ECO:0000259" key="79">
    <source>
        <dbReference type="PROSITE" id="PS51992"/>
    </source>
</evidence>
<keyword evidence="12" id="KW-0645">Protease</keyword>
<evidence type="ECO:0000259" key="67">
    <source>
        <dbReference type="PROSITE" id="PS51947"/>
    </source>
</evidence>
<evidence type="ECO:0000259" key="77">
    <source>
        <dbReference type="PROSITE" id="PS51960"/>
    </source>
</evidence>
<dbReference type="Pfam" id="PF09401">
    <property type="entry name" value="CoV_NSP10"/>
    <property type="match status" value="1"/>
</dbReference>
<dbReference type="InterPro" id="IPR041679">
    <property type="entry name" value="DNA2/NAM7-like_C"/>
</dbReference>
<evidence type="ECO:0000259" key="80">
    <source>
        <dbReference type="PROSITE" id="PS51993"/>
    </source>
</evidence>
<dbReference type="InterPro" id="IPR046436">
    <property type="entry name" value="NIV_EXON"/>
</dbReference>
<dbReference type="CDD" id="cd21558">
    <property type="entry name" value="alphaCoV-Nsp6"/>
    <property type="match status" value="1"/>
</dbReference>
<dbReference type="InterPro" id="IPR043178">
    <property type="entry name" value="PLpro_thumb_sf_CoV"/>
</dbReference>
<evidence type="ECO:0000256" key="7">
    <source>
        <dbReference type="ARBA" id="ARBA00008087"/>
    </source>
</evidence>
<evidence type="ECO:0000256" key="45">
    <source>
        <dbReference type="ARBA" id="ARBA00047995"/>
    </source>
</evidence>
<evidence type="ECO:0000259" key="63">
    <source>
        <dbReference type="PROSITE" id="PS51657"/>
    </source>
</evidence>
<dbReference type="PROSITE" id="PS51657">
    <property type="entry name" value="PSRV_HELICASE"/>
    <property type="match status" value="1"/>
</dbReference>
<reference evidence="82 83" key="1">
    <citation type="journal article" date="2018" name="Microbiome">
        <title>Comparative analysis of rodent and small mammal viromes to better understand the wildlife origin of emerging infectious diseases.</title>
        <authorList>
            <person name="Wu Z."/>
            <person name="Lu L."/>
            <person name="Du J."/>
            <person name="Yang L."/>
            <person name="Ren X."/>
            <person name="Liu B."/>
            <person name="Jiang J."/>
            <person name="Yang J."/>
            <person name="Dong J."/>
            <person name="Sun L."/>
            <person name="Zhu Y."/>
            <person name="Li Y."/>
            <person name="Zheng D."/>
            <person name="Zhang C."/>
            <person name="Su H."/>
            <person name="Zheng Y."/>
            <person name="Zhou H."/>
            <person name="Zhu G."/>
            <person name="Li H."/>
            <person name="Chmura A."/>
            <person name="Yang F."/>
            <person name="Daszak P."/>
            <person name="Wang J."/>
            <person name="Liu Q."/>
            <person name="Jin Q."/>
        </authorList>
    </citation>
    <scope>NUCLEOTIDE SEQUENCE [LARGE SCALE GENOMIC DNA]</scope>
    <source>
        <strain evidence="82">Shrew-CoV/Tibet2014</strain>
    </source>
</reference>
<evidence type="ECO:0000256" key="53">
    <source>
        <dbReference type="PROSITE-ProRule" id="PRU01336"/>
    </source>
</evidence>
<keyword evidence="23 52" id="KW-0378">Hydrolase</keyword>
<dbReference type="GO" id="GO:0044220">
    <property type="term" value="C:host cell perinuclear region of cytoplasm"/>
    <property type="evidence" value="ECO:0007669"/>
    <property type="project" value="UniProtKB-SubCell"/>
</dbReference>
<keyword evidence="38" id="KW-0456">Lyase</keyword>
<feature type="transmembrane region" description="Helical" evidence="57">
    <location>
        <begin position="1758"/>
        <end position="1781"/>
    </location>
</feature>
<dbReference type="GO" id="GO:0019082">
    <property type="term" value="P:viral protein processing"/>
    <property type="evidence" value="ECO:0007669"/>
    <property type="project" value="InterPro"/>
</dbReference>
<feature type="domain" description="Nsp12 Interface" evidence="81">
    <location>
        <begin position="3964"/>
        <end position="4062"/>
    </location>
</feature>
<feature type="domain" description="RdRp catalytic" evidence="58">
    <location>
        <begin position="4310"/>
        <end position="4472"/>
    </location>
</feature>
<dbReference type="InterPro" id="IPR003593">
    <property type="entry name" value="AAA+_ATPase"/>
</dbReference>
<evidence type="ECO:0000259" key="78">
    <source>
        <dbReference type="PROSITE" id="PS51961"/>
    </source>
</evidence>
<dbReference type="PROSITE" id="PS51951">
    <property type="entry name" value="COV_NSP9_SSRNA_BD"/>
    <property type="match status" value="1"/>
</dbReference>
<keyword evidence="11 51" id="KW-0489">Methyltransferase</keyword>
<dbReference type="Gene3D" id="2.40.10.10">
    <property type="entry name" value="Trypsin-like serine proteases"/>
    <property type="match status" value="2"/>
</dbReference>
<feature type="domain" description="Peptidase C16" evidence="59">
    <location>
        <begin position="1152"/>
        <end position="1422"/>
    </location>
</feature>
<feature type="transmembrane region" description="Helical" evidence="57">
    <location>
        <begin position="2432"/>
        <end position="2465"/>
    </location>
</feature>
<keyword evidence="35 57" id="KW-0472">Membrane</keyword>
<evidence type="ECO:0000256" key="43">
    <source>
        <dbReference type="ARBA" id="ARBA00043928"/>
    </source>
</evidence>
<dbReference type="PROSITE" id="PS51124">
    <property type="entry name" value="PEPTIDASE_C16"/>
    <property type="match status" value="1"/>
</dbReference>
<dbReference type="InterPro" id="IPR044343">
    <property type="entry name" value="NSP13_1B_dom_CoV"/>
</dbReference>
<dbReference type="Pfam" id="PF08716">
    <property type="entry name" value="CoV_NSP7"/>
    <property type="match status" value="1"/>
</dbReference>
<dbReference type="InterPro" id="IPR044309">
    <property type="entry name" value="NSP5_Mpro_alphaCoV"/>
</dbReference>
<dbReference type="InterPro" id="IPR048673">
    <property type="entry name" value="NSP13_stalk_CoV"/>
</dbReference>
<keyword evidence="33 57" id="KW-1133">Transmembrane helix</keyword>
<dbReference type="Pfam" id="PF08715">
    <property type="entry name" value="CoV_peptidase"/>
    <property type="match status" value="1"/>
</dbReference>
<dbReference type="PROSITE" id="PS51944">
    <property type="entry name" value="COV_NSP3D_UBL"/>
    <property type="match status" value="1"/>
</dbReference>
<dbReference type="InterPro" id="IPR009466">
    <property type="entry name" value="NSP14_CoV"/>
</dbReference>
<dbReference type="CDD" id="cd21171">
    <property type="entry name" value="NTD_alpha_betaCoV_Nsp15-like"/>
    <property type="match status" value="1"/>
</dbReference>
<dbReference type="Gene3D" id="3.40.50.300">
    <property type="entry name" value="P-loop containing nucleotide triphosphate hydrolases"/>
    <property type="match status" value="2"/>
</dbReference>
<dbReference type="GO" id="GO:0004519">
    <property type="term" value="F:endonuclease activity"/>
    <property type="evidence" value="ECO:0007669"/>
    <property type="project" value="UniProtKB-UniRule"/>
</dbReference>
<keyword evidence="28" id="KW-0067">ATP-binding</keyword>
<evidence type="ECO:0000259" key="61">
    <source>
        <dbReference type="PROSITE" id="PS51442"/>
    </source>
</evidence>
<dbReference type="Pfam" id="PF19216">
    <property type="entry name" value="CoV_NSP15_M"/>
    <property type="match status" value="1"/>
</dbReference>
<evidence type="ECO:0000256" key="2">
    <source>
        <dbReference type="ARBA" id="ARBA00001936"/>
    </source>
</evidence>
<feature type="domain" description="Nsp12 RNA-dependent RNA polymerase" evidence="68">
    <location>
        <begin position="4063"/>
        <end position="4631"/>
    </location>
</feature>
<keyword evidence="13 51" id="KW-0808">Transferase</keyword>
<dbReference type="InterPro" id="IPR044356">
    <property type="entry name" value="RdRp_alphaCoV"/>
</dbReference>
<dbReference type="Pfam" id="PF00680">
    <property type="entry name" value="RdRP_1"/>
    <property type="match status" value="1"/>
</dbReference>
<dbReference type="InterPro" id="IPR043502">
    <property type="entry name" value="DNA/RNA_pol_sf"/>
</dbReference>
<dbReference type="InterPro" id="IPR043472">
    <property type="entry name" value="Macro_dom-like"/>
</dbReference>
<dbReference type="InterPro" id="IPR049894">
    <property type="entry name" value="COV_NSP3_3ECTO"/>
</dbReference>
<evidence type="ECO:0000313" key="83">
    <source>
        <dbReference type="Proteomes" id="UP000500808"/>
    </source>
</evidence>
<evidence type="ECO:0000256" key="35">
    <source>
        <dbReference type="ARBA" id="ARBA00023136"/>
    </source>
</evidence>
<evidence type="ECO:0000256" key="12">
    <source>
        <dbReference type="ARBA" id="ARBA00022670"/>
    </source>
</evidence>